<comment type="similarity">
    <text evidence="2">Belongs to the non-repetitive/WGA-negative nucleoporin family.</text>
</comment>
<evidence type="ECO:0000256" key="3">
    <source>
        <dbReference type="ARBA" id="ARBA00022448"/>
    </source>
</evidence>
<accession>A0A1Y2AWM3</accession>
<dbReference type="InterPro" id="IPR042533">
    <property type="entry name" value="Nucleoporin_Nup155_C_1"/>
</dbReference>
<protein>
    <submittedName>
        <fullName evidence="8">Non-repetitive/WGA-negative nucleoporin C-terminal-domain-containing protein</fullName>
    </submittedName>
</protein>
<gene>
    <name evidence="8" type="ORF">BCR39DRAFT_539780</name>
</gene>
<dbReference type="GO" id="GO:0036228">
    <property type="term" value="P:protein localization to nuclear inner membrane"/>
    <property type="evidence" value="ECO:0007669"/>
    <property type="project" value="TreeGrafter"/>
</dbReference>
<dbReference type="InterPro" id="IPR007187">
    <property type="entry name" value="Nucleoporin_Nup133/Nup155_C"/>
</dbReference>
<dbReference type="InterPro" id="IPR014908">
    <property type="entry name" value="Nucleoporin_Nup133/Nup155_N"/>
</dbReference>
<dbReference type="Proteomes" id="UP000193986">
    <property type="component" value="Unassembled WGS sequence"/>
</dbReference>
<keyword evidence="4" id="KW-0539">Nucleus</keyword>
<keyword evidence="9" id="KW-1185">Reference proteome</keyword>
<dbReference type="GO" id="GO:0017056">
    <property type="term" value="F:structural constituent of nuclear pore"/>
    <property type="evidence" value="ECO:0007669"/>
    <property type="project" value="InterPro"/>
</dbReference>
<dbReference type="PANTHER" id="PTHR10350">
    <property type="entry name" value="NUCLEAR PORE COMPLEX PROTEIN NUP155"/>
    <property type="match status" value="1"/>
</dbReference>
<keyword evidence="3" id="KW-0813">Transport</keyword>
<sequence length="1033" mass="114847">MSWMSQSTPGPVPLGQPSSQSLYPSIPYSSIPAQSIQPPNAYQQPIQQLQQYHPAGPVQYSYPSQQQPGPSSGQVQVQNYQTYGYTRQSVLQPQPLVELQKEEDPVYGPLGRARSKVERALRGDEEVSPDLADSLTAPVGPGMELYVTTGTPAHAPFRLVRSTPLPDALHQELNYKNVSAKMGLFAEIERAWFTVDNKLFLWDYNDGRDFSRYDEQPENIQAVGLVTARKDVFIDQITHILLIATASRITLLGLAFNPSTPRQLELFYTNFSAELPSPVSCIAGTPGGRIFMLGTDKDIYEVEYSNSPGMFWGSGAKVTIRNCTSSSKNYVPSFLSWSVKEGVAKFVLDSLLNRLWTLRTTGEIEQFDVSPGKFELKHTYRHLGNLLAQRGVVQQATQPGAKIVAICPITIRESSRFGLVAVTANGARIYFDNTTANATVRPPSNPNYALSDTSLYSSHTFIATQSDNSPTPATRLHVFVPPPGRLTSPRENSDRLENGPLQEQMVEETIPSEIWAIAEVPVPAYSYLLVPNTGRLLSALPRQLNSEPRQFLVLATSGLYFATMPRPLDMLSGELEGDKDRAIANAHHAFGKMQLATMGLALGATSDMKNQDVASAVGQIMTFSTPPIINTGTAGRTVIYSARHEGLALIIARYLRPIWGQPITRLALGRQILGVAEGSLLEVQGKLEQLRRYLDENPFPRIQAEGDAKLAWEQEDISIASLEMLIKLAIEGISFVLLLNDYKLSDIIARCDPQLQSTLSGLTYQSLLTDTLGRDVAKRLLNALIELQIGQELSIDTLSEILQQRCGTFCQPGDVVMYKAEESLRRAEGTRDPSERQESLNESLRLFAKAASNLAESGNKLKDITSRYRALHFTPGAIGLVLRCAVDLDPEDRASDYVSDGQHPNDPRKVAYDRRIEQYADVAEMLGLYDEIFNKATNTGINVEQAARERDEAYLIVLGSQDKLFHYYFYDWLVGTGKQETLLDLDTDFVESYLIETPSAAPERRDLMWKYYNRREEFLKSAHALNELATRPK</sequence>
<dbReference type="GO" id="GO:0006606">
    <property type="term" value="P:protein import into nucleus"/>
    <property type="evidence" value="ECO:0007669"/>
    <property type="project" value="TreeGrafter"/>
</dbReference>
<evidence type="ECO:0000313" key="9">
    <source>
        <dbReference type="Proteomes" id="UP000193986"/>
    </source>
</evidence>
<evidence type="ECO:0000259" key="6">
    <source>
        <dbReference type="Pfam" id="PF03177"/>
    </source>
</evidence>
<dbReference type="PANTHER" id="PTHR10350:SF6">
    <property type="entry name" value="NUCLEAR PORE COMPLEX PROTEIN NUP155"/>
    <property type="match status" value="1"/>
</dbReference>
<dbReference type="EMBL" id="MCFC01000043">
    <property type="protein sequence ID" value="ORY26854.1"/>
    <property type="molecule type" value="Genomic_DNA"/>
</dbReference>
<dbReference type="Gene3D" id="1.25.40.450">
    <property type="entry name" value="Nucleoporin, helical domain, N-terminal subdomain"/>
    <property type="match status" value="1"/>
</dbReference>
<dbReference type="Gene3D" id="1.20.58.1780">
    <property type="match status" value="1"/>
</dbReference>
<evidence type="ECO:0000313" key="8">
    <source>
        <dbReference type="EMBL" id="ORY26854.1"/>
    </source>
</evidence>
<feature type="compositionally biased region" description="Low complexity" evidence="5">
    <location>
        <begin position="16"/>
        <end position="42"/>
    </location>
</feature>
<dbReference type="Pfam" id="PF08801">
    <property type="entry name" value="Nucleoporin_N"/>
    <property type="match status" value="1"/>
</dbReference>
<evidence type="ECO:0000256" key="2">
    <source>
        <dbReference type="ARBA" id="ARBA00007373"/>
    </source>
</evidence>
<feature type="region of interest" description="Disordered" evidence="5">
    <location>
        <begin position="1"/>
        <end position="42"/>
    </location>
</feature>
<dbReference type="Gene3D" id="1.25.40.440">
    <property type="entry name" value="Nucleoporin, helical domain, central subdomain"/>
    <property type="match status" value="1"/>
</dbReference>
<comment type="caution">
    <text evidence="8">The sequence shown here is derived from an EMBL/GenBank/DDBJ whole genome shotgun (WGS) entry which is preliminary data.</text>
</comment>
<evidence type="ECO:0000256" key="4">
    <source>
        <dbReference type="ARBA" id="ARBA00023242"/>
    </source>
</evidence>
<feature type="domain" description="Nucleoporin Nup133/Nup155-like N-terminal" evidence="7">
    <location>
        <begin position="157"/>
        <end position="469"/>
    </location>
</feature>
<dbReference type="Pfam" id="PF03177">
    <property type="entry name" value="Nucleoporin_C"/>
    <property type="match status" value="1"/>
</dbReference>
<dbReference type="InterPro" id="IPR042537">
    <property type="entry name" value="Nucleoporin_Nup155_C_2"/>
</dbReference>
<evidence type="ECO:0000256" key="1">
    <source>
        <dbReference type="ARBA" id="ARBA00004123"/>
    </source>
</evidence>
<name>A0A1Y2AWM3_9TREE</name>
<comment type="subcellular location">
    <subcellularLocation>
        <location evidence="1">Nucleus</location>
    </subcellularLocation>
</comment>
<dbReference type="FunCoup" id="A0A1Y2AWM3">
    <property type="interactions" value="773"/>
</dbReference>
<proteinExistence type="inferred from homology"/>
<evidence type="ECO:0000259" key="7">
    <source>
        <dbReference type="Pfam" id="PF08801"/>
    </source>
</evidence>
<dbReference type="InterPro" id="IPR004870">
    <property type="entry name" value="Nucleoporin_Nup155"/>
</dbReference>
<dbReference type="InParanoid" id="A0A1Y2AWM3"/>
<dbReference type="GO" id="GO:0044611">
    <property type="term" value="C:nuclear pore inner ring"/>
    <property type="evidence" value="ECO:0007669"/>
    <property type="project" value="TreeGrafter"/>
</dbReference>
<feature type="region of interest" description="Disordered" evidence="5">
    <location>
        <begin position="56"/>
        <end position="75"/>
    </location>
</feature>
<feature type="domain" description="Nucleoporin Nup133/Nup155-like C-terminal" evidence="6">
    <location>
        <begin position="641"/>
        <end position="1031"/>
    </location>
</feature>
<organism evidence="8 9">
    <name type="scientific">Naematelia encephala</name>
    <dbReference type="NCBI Taxonomy" id="71784"/>
    <lineage>
        <taxon>Eukaryota</taxon>
        <taxon>Fungi</taxon>
        <taxon>Dikarya</taxon>
        <taxon>Basidiomycota</taxon>
        <taxon>Agaricomycotina</taxon>
        <taxon>Tremellomycetes</taxon>
        <taxon>Tremellales</taxon>
        <taxon>Naemateliaceae</taxon>
        <taxon>Naematelia</taxon>
    </lineage>
</organism>
<dbReference type="STRING" id="71784.A0A1Y2AWM3"/>
<evidence type="ECO:0000256" key="5">
    <source>
        <dbReference type="SAM" id="MobiDB-lite"/>
    </source>
</evidence>
<dbReference type="OrthoDB" id="338970at2759"/>
<dbReference type="GO" id="GO:0006405">
    <property type="term" value="P:RNA export from nucleus"/>
    <property type="evidence" value="ECO:0007669"/>
    <property type="project" value="TreeGrafter"/>
</dbReference>
<dbReference type="GO" id="GO:0000972">
    <property type="term" value="P:transcription-dependent tethering of RNA polymerase II gene DNA at nuclear periphery"/>
    <property type="evidence" value="ECO:0007669"/>
    <property type="project" value="TreeGrafter"/>
</dbReference>
<reference evidence="8 9" key="1">
    <citation type="submission" date="2016-07" db="EMBL/GenBank/DDBJ databases">
        <title>Pervasive Adenine N6-methylation of Active Genes in Fungi.</title>
        <authorList>
            <consortium name="DOE Joint Genome Institute"/>
            <person name="Mondo S.J."/>
            <person name="Dannebaum R.O."/>
            <person name="Kuo R.C."/>
            <person name="Labutti K."/>
            <person name="Haridas S."/>
            <person name="Kuo A."/>
            <person name="Salamov A."/>
            <person name="Ahrendt S.R."/>
            <person name="Lipzen A."/>
            <person name="Sullivan W."/>
            <person name="Andreopoulos W.B."/>
            <person name="Clum A."/>
            <person name="Lindquist E."/>
            <person name="Daum C."/>
            <person name="Ramamoorthy G.K."/>
            <person name="Gryganskyi A."/>
            <person name="Culley D."/>
            <person name="Magnuson J.K."/>
            <person name="James T.Y."/>
            <person name="O'Malley M.A."/>
            <person name="Stajich J.E."/>
            <person name="Spatafora J.W."/>
            <person name="Visel A."/>
            <person name="Grigoriev I.V."/>
        </authorList>
    </citation>
    <scope>NUCLEOTIDE SEQUENCE [LARGE SCALE GENOMIC DNA]</scope>
    <source>
        <strain evidence="8 9">68-887.2</strain>
    </source>
</reference>
<dbReference type="AlphaFoldDB" id="A0A1Y2AWM3"/>